<dbReference type="InterPro" id="IPR006615">
    <property type="entry name" value="Pept_C19_DUSP"/>
</dbReference>
<protein>
    <recommendedName>
        <fullName evidence="4">DUSP domain-containing protein</fullName>
    </recommendedName>
</protein>
<dbReference type="GO" id="GO:0051260">
    <property type="term" value="P:protein homooligomerization"/>
    <property type="evidence" value="ECO:0007669"/>
    <property type="project" value="InterPro"/>
</dbReference>
<name>A0A2T7PAD4_POMCA</name>
<sequence>MHCPPHPTDPPGFDSGIAQVLHLRRRTLIFSAVPPRTSPCTALTLNRSVVDVINFRRSGMLSSALTSFPRPTAVGERRCYGMSSAVPGSPSPPSCASTPSSTSVRVGSPGGSGGPLSTSPGGGGWAGVGAGACGGSGYTVPSGCGATIAPDIHMQKAVLEQLLERSLSEGDFWYVVVAEWLEHLKKYLGIASTRKYYQKRVTTLPGPIVTRRDFAHTVDVVHEDAWRMLIQWYGLAEGHKPMRLVVYRYARGPEIEHNLNTFKLMLTTSPPEDFHNVRFSKMEKLGHIECRLRQLYAVPVHKETRLWARVEPDNEWRPLVARDKCVGRALDMDSDFTRPVIALEIQDDDHMWSRPPEGISDSFFAPGDLNISDASPGLPQSYPVGPLYENSIFDDITTVWEGDIHDQIDNLGKSFVERLHSNFAVFVQRARDYVSDREAHLRERERQINARESVTERLAFRLEEKEKRLAEELGACEDKIKEYERRRLELEKDMADRREETERLLKEQREQLEMEARCLETRREHFNEEIKRMTELHVIQEGRVKLDIGGNHFTTSLLTLTKESESMLSAMFSGRHPLKTEADGSYFIDRDGTHFRYILNYLRDGCIKEGTLPSSDTVLRELLTEAEYYQLSGLADILGSLLSKQDTVKSDGES</sequence>
<evidence type="ECO:0000256" key="2">
    <source>
        <dbReference type="SAM" id="Coils"/>
    </source>
</evidence>
<evidence type="ECO:0000256" key="1">
    <source>
        <dbReference type="ARBA" id="ARBA00022670"/>
    </source>
</evidence>
<keyword evidence="1" id="KW-0645">Protease</keyword>
<dbReference type="PROSITE" id="PS51283">
    <property type="entry name" value="DUSP"/>
    <property type="match status" value="1"/>
</dbReference>
<dbReference type="InterPro" id="IPR035927">
    <property type="entry name" value="DUSP-like_sf"/>
</dbReference>
<dbReference type="Pfam" id="PF14836">
    <property type="entry name" value="Ubiquitin_3"/>
    <property type="match status" value="1"/>
</dbReference>
<dbReference type="SUPFAM" id="SSF143791">
    <property type="entry name" value="DUSP-like"/>
    <property type="match status" value="1"/>
</dbReference>
<evidence type="ECO:0000313" key="5">
    <source>
        <dbReference type="EMBL" id="PVD30373.1"/>
    </source>
</evidence>
<gene>
    <name evidence="5" type="ORF">C0Q70_09638</name>
</gene>
<dbReference type="SUPFAM" id="SSF54695">
    <property type="entry name" value="POZ domain"/>
    <property type="match status" value="1"/>
</dbReference>
<dbReference type="InterPro" id="IPR045068">
    <property type="entry name" value="BACURD1-3"/>
</dbReference>
<keyword evidence="6" id="KW-1185">Reference proteome</keyword>
<reference evidence="5 6" key="1">
    <citation type="submission" date="2018-04" db="EMBL/GenBank/DDBJ databases">
        <title>The genome of golden apple snail Pomacea canaliculata provides insight into stress tolerance and invasive adaptation.</title>
        <authorList>
            <person name="Liu C."/>
            <person name="Liu B."/>
            <person name="Ren Y."/>
            <person name="Zhang Y."/>
            <person name="Wang H."/>
            <person name="Li S."/>
            <person name="Jiang F."/>
            <person name="Yin L."/>
            <person name="Zhang G."/>
            <person name="Qian W."/>
            <person name="Fan W."/>
        </authorList>
    </citation>
    <scope>NUCLEOTIDE SEQUENCE [LARGE SCALE GENOMIC DNA]</scope>
    <source>
        <strain evidence="5">SZHN2017</strain>
        <tissue evidence="5">Muscle</tissue>
    </source>
</reference>
<keyword evidence="1" id="KW-0378">Hydrolase</keyword>
<dbReference type="GO" id="GO:0004843">
    <property type="term" value="F:cysteine-type deubiquitinase activity"/>
    <property type="evidence" value="ECO:0007669"/>
    <property type="project" value="InterPro"/>
</dbReference>
<dbReference type="Proteomes" id="UP000245119">
    <property type="component" value="Linkage Group LG5"/>
</dbReference>
<dbReference type="OrthoDB" id="2414723at2759"/>
<evidence type="ECO:0000256" key="3">
    <source>
        <dbReference type="SAM" id="MobiDB-lite"/>
    </source>
</evidence>
<feature type="domain" description="DUSP" evidence="4">
    <location>
        <begin position="150"/>
        <end position="246"/>
    </location>
</feature>
<dbReference type="Gene3D" id="3.10.20.90">
    <property type="entry name" value="Phosphatidylinositol 3-kinase Catalytic Subunit, Chain A, domain 1"/>
    <property type="match status" value="1"/>
</dbReference>
<dbReference type="CDD" id="cd18376">
    <property type="entry name" value="BTB_POZ_FIP2-like"/>
    <property type="match status" value="1"/>
</dbReference>
<feature type="compositionally biased region" description="Low complexity" evidence="3">
    <location>
        <begin position="83"/>
        <end position="107"/>
    </location>
</feature>
<proteinExistence type="predicted"/>
<dbReference type="EMBL" id="PZQS01000005">
    <property type="protein sequence ID" value="PVD30373.1"/>
    <property type="molecule type" value="Genomic_DNA"/>
</dbReference>
<dbReference type="GO" id="GO:0006508">
    <property type="term" value="P:proteolysis"/>
    <property type="evidence" value="ECO:0007669"/>
    <property type="project" value="UniProtKB-KW"/>
</dbReference>
<accession>A0A2T7PAD4</accession>
<dbReference type="Pfam" id="PF02214">
    <property type="entry name" value="BTB_2"/>
    <property type="match status" value="1"/>
</dbReference>
<evidence type="ECO:0000259" key="4">
    <source>
        <dbReference type="PROSITE" id="PS51283"/>
    </source>
</evidence>
<dbReference type="PANTHER" id="PTHR11145:SF8">
    <property type="entry name" value="RE57120P"/>
    <property type="match status" value="1"/>
</dbReference>
<dbReference type="Gene3D" id="3.30.710.10">
    <property type="entry name" value="Potassium Channel Kv1.1, Chain A"/>
    <property type="match status" value="1"/>
</dbReference>
<dbReference type="PANTHER" id="PTHR11145">
    <property type="entry name" value="BTB/POZ DOMAIN-CONTAINING ADAPTER FOR CUL3-MEDIATED RHOA DEGRADATION PROTEIN FAMILY MEMBER"/>
    <property type="match status" value="1"/>
</dbReference>
<dbReference type="AlphaFoldDB" id="A0A2T7PAD4"/>
<dbReference type="Gene3D" id="3.30.2230.10">
    <property type="entry name" value="DUSP-like"/>
    <property type="match status" value="1"/>
</dbReference>
<dbReference type="InterPro" id="IPR028135">
    <property type="entry name" value="Ub_USP-typ"/>
</dbReference>
<dbReference type="InterPro" id="IPR000210">
    <property type="entry name" value="BTB/POZ_dom"/>
</dbReference>
<comment type="caution">
    <text evidence="5">The sequence shown here is derived from an EMBL/GenBank/DDBJ whole genome shotgun (WGS) entry which is preliminary data.</text>
</comment>
<feature type="compositionally biased region" description="Gly residues" evidence="3">
    <location>
        <begin position="108"/>
        <end position="121"/>
    </location>
</feature>
<dbReference type="SMART" id="SM00225">
    <property type="entry name" value="BTB"/>
    <property type="match status" value="1"/>
</dbReference>
<feature type="coiled-coil region" evidence="2">
    <location>
        <begin position="462"/>
        <end position="536"/>
    </location>
</feature>
<feature type="region of interest" description="Disordered" evidence="3">
    <location>
        <begin position="83"/>
        <end position="121"/>
    </location>
</feature>
<dbReference type="STRING" id="400727.A0A2T7PAD4"/>
<evidence type="ECO:0000313" key="6">
    <source>
        <dbReference type="Proteomes" id="UP000245119"/>
    </source>
</evidence>
<keyword evidence="2" id="KW-0175">Coiled coil</keyword>
<dbReference type="InterPro" id="IPR011333">
    <property type="entry name" value="SKP1/BTB/POZ_sf"/>
</dbReference>
<dbReference type="InterPro" id="IPR003131">
    <property type="entry name" value="T1-type_BTB"/>
</dbReference>
<organism evidence="5 6">
    <name type="scientific">Pomacea canaliculata</name>
    <name type="common">Golden apple snail</name>
    <dbReference type="NCBI Taxonomy" id="400727"/>
    <lineage>
        <taxon>Eukaryota</taxon>
        <taxon>Metazoa</taxon>
        <taxon>Spiralia</taxon>
        <taxon>Lophotrochozoa</taxon>
        <taxon>Mollusca</taxon>
        <taxon>Gastropoda</taxon>
        <taxon>Caenogastropoda</taxon>
        <taxon>Architaenioglossa</taxon>
        <taxon>Ampullarioidea</taxon>
        <taxon>Ampullariidae</taxon>
        <taxon>Pomacea</taxon>
    </lineage>
</organism>